<keyword evidence="2" id="KW-0479">Metal-binding</keyword>
<evidence type="ECO:0000313" key="4">
    <source>
        <dbReference type="EMBL" id="VFQ98689.1"/>
    </source>
</evidence>
<comment type="subcellular location">
    <subcellularLocation>
        <location evidence="1">Plastid</location>
    </subcellularLocation>
</comment>
<evidence type="ECO:0000256" key="2">
    <source>
        <dbReference type="ARBA" id="ARBA00022723"/>
    </source>
</evidence>
<name>A0A484NCQ0_9ASTE</name>
<reference evidence="4 5" key="1">
    <citation type="submission" date="2018-04" db="EMBL/GenBank/DDBJ databases">
        <authorList>
            <person name="Vogel A."/>
        </authorList>
    </citation>
    <scope>NUCLEOTIDE SEQUENCE [LARGE SCALE GENOMIC DNA]</scope>
</reference>
<evidence type="ECO:0008006" key="6">
    <source>
        <dbReference type="Google" id="ProtNLM"/>
    </source>
</evidence>
<dbReference type="EMBL" id="OOIL02006608">
    <property type="protein sequence ID" value="VFQ98689.1"/>
    <property type="molecule type" value="Genomic_DNA"/>
</dbReference>
<dbReference type="GO" id="GO:0046872">
    <property type="term" value="F:metal ion binding"/>
    <property type="evidence" value="ECO:0007669"/>
    <property type="project" value="UniProtKB-KW"/>
</dbReference>
<accession>A0A484NCQ0</accession>
<evidence type="ECO:0000313" key="5">
    <source>
        <dbReference type="Proteomes" id="UP000595140"/>
    </source>
</evidence>
<dbReference type="InterPro" id="IPR027417">
    <property type="entry name" value="P-loop_NTPase"/>
</dbReference>
<dbReference type="AlphaFoldDB" id="A0A484NCQ0"/>
<evidence type="ECO:0000256" key="1">
    <source>
        <dbReference type="ARBA" id="ARBA00004474"/>
    </source>
</evidence>
<dbReference type="GO" id="GO:0009536">
    <property type="term" value="C:plastid"/>
    <property type="evidence" value="ECO:0007669"/>
    <property type="project" value="UniProtKB-SubCell"/>
</dbReference>
<dbReference type="Proteomes" id="UP000595140">
    <property type="component" value="Unassembled WGS sequence"/>
</dbReference>
<gene>
    <name evidence="4" type="ORF">CCAM_LOCUS40465</name>
</gene>
<dbReference type="PANTHER" id="PTHR46819:SF1">
    <property type="entry name" value="EF-HAND CALCIUM-BINDING DOMAIN-CONTAINING PROTEIN 7"/>
    <property type="match status" value="1"/>
</dbReference>
<evidence type="ECO:0000256" key="3">
    <source>
        <dbReference type="ARBA" id="ARBA00022737"/>
    </source>
</evidence>
<dbReference type="Gene3D" id="3.40.50.300">
    <property type="entry name" value="P-loop containing nucleotide triphosphate hydrolases"/>
    <property type="match status" value="1"/>
</dbReference>
<keyword evidence="5" id="KW-1185">Reference proteome</keyword>
<protein>
    <recommendedName>
        <fullName evidence="6">Miro domain-containing protein</fullName>
    </recommendedName>
</protein>
<dbReference type="OrthoDB" id="10020961at2759"/>
<sequence>MNQMLMTDTQLMQSVCLGWKMGRGKKCGGRKTLVLHEVPNDAVQKLLSGKDALAACDVAIFVHDSSSEPSWRRASELLVDVASNGEATGYEIPCLIVAAKDDLDPYLTEIQDSTRLLLSPSTTPLSVILKTSLGNPGAGAFGSGSDRIL</sequence>
<dbReference type="SUPFAM" id="SSF52540">
    <property type="entry name" value="P-loop containing nucleoside triphosphate hydrolases"/>
    <property type="match status" value="1"/>
</dbReference>
<organism evidence="4 5">
    <name type="scientific">Cuscuta campestris</name>
    <dbReference type="NCBI Taxonomy" id="132261"/>
    <lineage>
        <taxon>Eukaryota</taxon>
        <taxon>Viridiplantae</taxon>
        <taxon>Streptophyta</taxon>
        <taxon>Embryophyta</taxon>
        <taxon>Tracheophyta</taxon>
        <taxon>Spermatophyta</taxon>
        <taxon>Magnoliopsida</taxon>
        <taxon>eudicotyledons</taxon>
        <taxon>Gunneridae</taxon>
        <taxon>Pentapetalae</taxon>
        <taxon>asterids</taxon>
        <taxon>lamiids</taxon>
        <taxon>Solanales</taxon>
        <taxon>Convolvulaceae</taxon>
        <taxon>Cuscuteae</taxon>
        <taxon>Cuscuta</taxon>
        <taxon>Cuscuta subgen. Grammica</taxon>
        <taxon>Cuscuta sect. Cleistogrammica</taxon>
    </lineage>
</organism>
<proteinExistence type="predicted"/>
<keyword evidence="3" id="KW-0677">Repeat</keyword>
<dbReference type="PANTHER" id="PTHR46819">
    <property type="entry name" value="EF-HAND CALCIUM-BINDING DOMAIN-CONTAINING PROTEIN 7"/>
    <property type="match status" value="1"/>
</dbReference>
<dbReference type="InterPro" id="IPR052266">
    <property type="entry name" value="Miro-EF-hand_domain"/>
</dbReference>